<reference evidence="1" key="2">
    <citation type="submission" date="2025-08" db="UniProtKB">
        <authorList>
            <consortium name="Ensembl"/>
        </authorList>
    </citation>
    <scope>IDENTIFICATION</scope>
</reference>
<protein>
    <submittedName>
        <fullName evidence="1">RAD54 homolog B</fullName>
    </submittedName>
</protein>
<evidence type="ECO:0000313" key="1">
    <source>
        <dbReference type="Ensembl" id="ENSOARP00020054787.1"/>
    </source>
</evidence>
<sequence length="963" mass="109470">MVGKARSSNFTLSEKLDLLKLVKPYVKILEEHTNKHSVIVEKNRCWDIIAVNYNAIGVDRPPRTAQGLRTLYKRLKEYAKQELLQQKETQSDFKSNISEPTKKVMEMIPQISSFCLVRDRNHIQSANLDEEAQAGTSSLQCLCGFLCRQFYHLHIVHSAPKEITVSKGQEEKPDSLVKYFSVVWCKVSKKKHKKWEGDAVLIVKGKSFTLKDLEGKDIGRGTVYKLKELEKIEEGQTMMIGGKEIEVMGIISPDDFNSGRCFQFGGGCSAVLSSSQAAKKCLSNPFKSVCKLSSKENKQNSFQNCKPRHDPYAPNSLVMLRPDKNHQWLFNKNCFPVVDVVIDPHLVYYLRPHQKEGIIFLYECVMGMRVNGRCGAILADEMGLGKTLQCISLIWTLQCQGPYGGRPVVKKTLIVTPGSLVNNWRKEFQKWLGIERIKIFTVDQDHKIEEFTKSPFYSVLIISYEMLLRSLDQIKSVKFDLLICDEGHRLKNSTIKTTTALISLSCEKRIILTGTPVQNDLQEFFTLIDFVNPGILGSLSAYRKIYEEPIIISRQPSASEEERELGEQRAAELTCLTGLFILRRTQEVINQYLPPKIENVVFCRPGALQIALYRKLLNSQAVRFCLQGLLENTSHLICIGALKKLCNHPCLLFGSVKEKESNSTWDESEERNLYEGLINVFPADYNPTMFTEEESGKLQVLSKLLAVIRELRPAEKVVLVSNYTRTLDILQEVCKRHGYAYTRLDGQTPISQRQKIVDGFNSKYSPDFIFLLSSKAGGVGLNLIGGSHLILYDIDWNPATDIQAMSRVWRDGQKHPVHIYRLLTTGTIEEKIYQRQISKQGLSGAVVDLSKTSDHIQFSVEELKNLFTLHESSHCVTHDLLDCECTGENHTGDSLEKLPVSRNCQLGPHQQKCDSLKPLSMSQLKQWKHFPGDHLNLTDPFLERIRENVSFFFQNITNQTTAI</sequence>
<reference evidence="1" key="1">
    <citation type="submission" date="2020-11" db="EMBL/GenBank/DDBJ databases">
        <authorList>
            <person name="Davenport K.M."/>
            <person name="Bickhart D.M."/>
            <person name="Smith T.P.L."/>
            <person name="Murdoch B.M."/>
            <person name="Rosen B.D."/>
        </authorList>
    </citation>
    <scope>NUCLEOTIDE SEQUENCE [LARGE SCALE GENOMIC DNA]</scope>
    <source>
        <strain evidence="1">OAR_USU_Benz2616</strain>
    </source>
</reference>
<name>A0AC11E7W8_SHEEP</name>
<dbReference type="Ensembl" id="ENSOART00020054458.1">
    <property type="protein sequence ID" value="ENSOARP00020054787.1"/>
    <property type="gene ID" value="ENSOARG00020004524.2"/>
</dbReference>
<accession>A0AC11E7W8</accession>
<gene>
    <name evidence="1" type="primary">RAD54B</name>
</gene>
<proteinExistence type="predicted"/>
<organism evidence="1">
    <name type="scientific">Ovis aries</name>
    <name type="common">Sheep</name>
    <dbReference type="NCBI Taxonomy" id="9940"/>
    <lineage>
        <taxon>Eukaryota</taxon>
        <taxon>Metazoa</taxon>
        <taxon>Chordata</taxon>
        <taxon>Craniata</taxon>
        <taxon>Vertebrata</taxon>
        <taxon>Euteleostomi</taxon>
        <taxon>Mammalia</taxon>
        <taxon>Eutheria</taxon>
        <taxon>Laurasiatheria</taxon>
        <taxon>Artiodactyla</taxon>
        <taxon>Ruminantia</taxon>
        <taxon>Pecora</taxon>
        <taxon>Bovidae</taxon>
        <taxon>Caprinae</taxon>
        <taxon>Ovis</taxon>
    </lineage>
</organism>
<reference evidence="1" key="3">
    <citation type="submission" date="2025-09" db="UniProtKB">
        <authorList>
            <consortium name="Ensembl"/>
        </authorList>
    </citation>
    <scope>IDENTIFICATION</scope>
</reference>